<evidence type="ECO:0000256" key="2">
    <source>
        <dbReference type="PROSITE-ProRule" id="PRU00192"/>
    </source>
</evidence>
<evidence type="ECO:0000313" key="7">
    <source>
        <dbReference type="Proteomes" id="UP000646827"/>
    </source>
</evidence>
<feature type="compositionally biased region" description="Polar residues" evidence="3">
    <location>
        <begin position="111"/>
        <end position="123"/>
    </location>
</feature>
<reference evidence="6 7" key="1">
    <citation type="submission" date="2020-12" db="EMBL/GenBank/DDBJ databases">
        <title>Metabolic potential, ecology and presence of endohyphal bacteria is reflected in genomic diversity of Mucoromycotina.</title>
        <authorList>
            <person name="Muszewska A."/>
            <person name="Okrasinska A."/>
            <person name="Steczkiewicz K."/>
            <person name="Drgas O."/>
            <person name="Orlowska M."/>
            <person name="Perlinska-Lenart U."/>
            <person name="Aleksandrzak-Piekarczyk T."/>
            <person name="Szatraj K."/>
            <person name="Zielenkiewicz U."/>
            <person name="Pilsyk S."/>
            <person name="Malc E."/>
            <person name="Mieczkowski P."/>
            <person name="Kruszewska J.S."/>
            <person name="Biernat P."/>
            <person name="Pawlowska J."/>
        </authorList>
    </citation>
    <scope>NUCLEOTIDE SEQUENCE [LARGE SCALE GENOMIC DNA]</scope>
    <source>
        <strain evidence="6 7">CBS 142.35</strain>
    </source>
</reference>
<feature type="region of interest" description="Disordered" evidence="3">
    <location>
        <begin position="180"/>
        <end position="217"/>
    </location>
</feature>
<feature type="compositionally biased region" description="Polar residues" evidence="3">
    <location>
        <begin position="502"/>
        <end position="517"/>
    </location>
</feature>
<dbReference type="InterPro" id="IPR011992">
    <property type="entry name" value="EF-hand-dom_pair"/>
</dbReference>
<dbReference type="AlphaFoldDB" id="A0A8H7SAC5"/>
<gene>
    <name evidence="6" type="ORF">INT45_003215</name>
</gene>
<feature type="domain" description="SH3" evidence="4">
    <location>
        <begin position="1"/>
        <end position="60"/>
    </location>
</feature>
<evidence type="ECO:0000256" key="3">
    <source>
        <dbReference type="SAM" id="MobiDB-lite"/>
    </source>
</evidence>
<evidence type="ECO:0008006" key="8">
    <source>
        <dbReference type="Google" id="ProtNLM"/>
    </source>
</evidence>
<dbReference type="Gene3D" id="1.10.238.10">
    <property type="entry name" value="EF-hand"/>
    <property type="match status" value="1"/>
</dbReference>
<feature type="compositionally biased region" description="Polar residues" evidence="3">
    <location>
        <begin position="242"/>
        <end position="252"/>
    </location>
</feature>
<dbReference type="Gene3D" id="2.30.30.40">
    <property type="entry name" value="SH3 Domains"/>
    <property type="match status" value="1"/>
</dbReference>
<dbReference type="Proteomes" id="UP000646827">
    <property type="component" value="Unassembled WGS sequence"/>
</dbReference>
<dbReference type="EMBL" id="JAEPRB010000033">
    <property type="protein sequence ID" value="KAG2225015.1"/>
    <property type="molecule type" value="Genomic_DNA"/>
</dbReference>
<dbReference type="SUPFAM" id="SSF47473">
    <property type="entry name" value="EF-hand"/>
    <property type="match status" value="1"/>
</dbReference>
<dbReference type="InterPro" id="IPR000261">
    <property type="entry name" value="EH_dom"/>
</dbReference>
<feature type="region of interest" description="Disordered" evidence="3">
    <location>
        <begin position="664"/>
        <end position="689"/>
    </location>
</feature>
<dbReference type="InterPro" id="IPR036028">
    <property type="entry name" value="SH3-like_dom_sf"/>
</dbReference>
<dbReference type="SUPFAM" id="SSF50044">
    <property type="entry name" value="SH3-domain"/>
    <property type="match status" value="1"/>
</dbReference>
<evidence type="ECO:0000259" key="5">
    <source>
        <dbReference type="PROSITE" id="PS50222"/>
    </source>
</evidence>
<evidence type="ECO:0000256" key="1">
    <source>
        <dbReference type="ARBA" id="ARBA00022443"/>
    </source>
</evidence>
<accession>A0A8H7SAC5</accession>
<feature type="compositionally biased region" description="Low complexity" evidence="3">
    <location>
        <begin position="528"/>
        <end position="541"/>
    </location>
</feature>
<evidence type="ECO:0000259" key="4">
    <source>
        <dbReference type="PROSITE" id="PS50002"/>
    </source>
</evidence>
<dbReference type="SMART" id="SM00326">
    <property type="entry name" value="SH3"/>
    <property type="match status" value="1"/>
</dbReference>
<proteinExistence type="predicted"/>
<feature type="region of interest" description="Disordered" evidence="3">
    <location>
        <begin position="400"/>
        <end position="642"/>
    </location>
</feature>
<dbReference type="Pfam" id="PF14604">
    <property type="entry name" value="SH3_9"/>
    <property type="match status" value="1"/>
</dbReference>
<evidence type="ECO:0000313" key="6">
    <source>
        <dbReference type="EMBL" id="KAG2225015.1"/>
    </source>
</evidence>
<feature type="compositionally biased region" description="Low complexity" evidence="3">
    <location>
        <begin position="560"/>
        <end position="609"/>
    </location>
</feature>
<keyword evidence="1 2" id="KW-0728">SH3 domain</keyword>
<protein>
    <recommendedName>
        <fullName evidence="8">SH3 domain-containing protein</fullName>
    </recommendedName>
</protein>
<dbReference type="GO" id="GO:0005509">
    <property type="term" value="F:calcium ion binding"/>
    <property type="evidence" value="ECO:0007669"/>
    <property type="project" value="InterPro"/>
</dbReference>
<feature type="compositionally biased region" description="Polar residues" evidence="3">
    <location>
        <begin position="201"/>
        <end position="212"/>
    </location>
</feature>
<name>A0A8H7SAC5_9FUNG</name>
<organism evidence="6 7">
    <name type="scientific">Circinella minor</name>
    <dbReference type="NCBI Taxonomy" id="1195481"/>
    <lineage>
        <taxon>Eukaryota</taxon>
        <taxon>Fungi</taxon>
        <taxon>Fungi incertae sedis</taxon>
        <taxon>Mucoromycota</taxon>
        <taxon>Mucoromycotina</taxon>
        <taxon>Mucoromycetes</taxon>
        <taxon>Mucorales</taxon>
        <taxon>Lichtheimiaceae</taxon>
        <taxon>Circinella</taxon>
    </lineage>
</organism>
<feature type="region of interest" description="Disordered" evidence="3">
    <location>
        <begin position="111"/>
        <end position="142"/>
    </location>
</feature>
<dbReference type="InterPro" id="IPR001452">
    <property type="entry name" value="SH3_domain"/>
</dbReference>
<sequence length="761" mass="81801">MQAKALYKCTADDKGELSFEEDDIIIDVTESKEEGWFEGRVQGTSVRGLFPFNYVEFIREQQQQQQQSLTPSKAIPLNNSSSETSARTLFSSSVSPPNSTLSSTWSVISNKDSSLSSQDNHNGTAPADIITPSFVSRTGTDKGSDAFDRIMAMQPPVIINKPPGGTTVVSKLAGLDNIQQQPKPSIAPKPTQLLKKKPSIGNKNPTSTNTLATERLPIQSPIAPLTNSASPSVASRVRSLSISASGTNSRPENTAPVKLPSLYNKPNSNNTISPLIKTAAAAIDTDNNSNSNKPDNKNISRKAIPIIQPKPYTSSTKSTTAAHNNRPMLKQPERVMFDNNPVNENEEDVEDVDGYQLVRPSQIRQRQAQGSTMITPKAMPTLARVNLKQSSNSNILLSKQSNSISSSSSLPSSSSAGLSSSSNKDNKKNLDGIPGASNPAPRLPSRPVSKAGRRSRSSKMMSTAVAASPEPVATISSTKLPPPGPKPKPSQLSAIASDAAIETSNSPSQRSKGRSISNPPPIQPKPFISKSININNNNSNNHTKPDVPPTQNKPEGIIKKQSAAAAQASTTTTLKTTPAVPARPGIIDNNQQWQQQQENQSDDSNNNSNTEDTNVKPSEILMRTRSKSNGWTQPTSKYNNNVPVLPARSAAQKTEATAVVAITSAKKTPPPPPPSRPVQRQQNGPTTPGVPIRYEELFSAINDKGYVDGETTKIIWQRSKVADELLAKIWQQCDPQGSGLLDKNAFIQGMREIDAILESSM</sequence>
<feature type="domain" description="EF-hand" evidence="5">
    <location>
        <begin position="721"/>
        <end position="756"/>
    </location>
</feature>
<feature type="compositionally biased region" description="Low complexity" evidence="3">
    <location>
        <begin position="400"/>
        <end position="423"/>
    </location>
</feature>
<dbReference type="PROSITE" id="PS50002">
    <property type="entry name" value="SH3"/>
    <property type="match status" value="1"/>
</dbReference>
<dbReference type="PROSITE" id="PS50222">
    <property type="entry name" value="EF_HAND_2"/>
    <property type="match status" value="1"/>
</dbReference>
<dbReference type="Pfam" id="PF12763">
    <property type="entry name" value="EH"/>
    <property type="match status" value="1"/>
</dbReference>
<feature type="region of interest" description="Disordered" evidence="3">
    <location>
        <begin position="242"/>
        <end position="262"/>
    </location>
</feature>
<feature type="region of interest" description="Disordered" evidence="3">
    <location>
        <begin position="285"/>
        <end position="329"/>
    </location>
</feature>
<keyword evidence="7" id="KW-1185">Reference proteome</keyword>
<comment type="caution">
    <text evidence="6">The sequence shown here is derived from an EMBL/GenBank/DDBJ whole genome shotgun (WGS) entry which is preliminary data.</text>
</comment>
<feature type="compositionally biased region" description="Polar residues" evidence="3">
    <location>
        <begin position="627"/>
        <end position="642"/>
    </location>
</feature>
<dbReference type="InterPro" id="IPR002048">
    <property type="entry name" value="EF_hand_dom"/>
</dbReference>
<dbReference type="OrthoDB" id="1716625at2759"/>